<sequence>MTWRLEDEKEKSKPGIIKKGGKLLKVAEQGVWCLAKTLFFSILDSKRMSGRESTLGQRLRSKLQSRIRATFFKKNKMRNRRLVEIIKRERNERAALHAKIRQHEEAMSRYTCEIKGLKAQLDAVKAALNETTSIIDEGISHFQLAKVRCHEIHESIAEDTTGSSKLVEQGSAAATNNTPPVATSSSSNSNQVPNPPPKLQARVNPMVQGVQLMNPSIMLQRLQPDDLERQMSSASRETTPTFNNLGHATVRLFRVDAASRHDDESTSSSEGTDVSSFWHVQGSQNNKRKISLEADEYGSGMTVIGSVRRENVFKKSEKLRKVEDLNGVT</sequence>
<proteinExistence type="predicted"/>
<evidence type="ECO:0000313" key="3">
    <source>
        <dbReference type="EMBL" id="KAF6216467.1"/>
    </source>
</evidence>
<reference evidence="3" key="1">
    <citation type="journal article" date="2021" name="Mol. Ecol. Resour.">
        <title>Apolygus lucorum genome provides insights into omnivorousness and mesophyll feeding.</title>
        <authorList>
            <person name="Liu Y."/>
            <person name="Liu H."/>
            <person name="Wang H."/>
            <person name="Huang T."/>
            <person name="Liu B."/>
            <person name="Yang B."/>
            <person name="Yin L."/>
            <person name="Li B."/>
            <person name="Zhang Y."/>
            <person name="Zhang S."/>
            <person name="Jiang F."/>
            <person name="Zhang X."/>
            <person name="Ren Y."/>
            <person name="Wang B."/>
            <person name="Wang S."/>
            <person name="Lu Y."/>
            <person name="Wu K."/>
            <person name="Fan W."/>
            <person name="Wang G."/>
        </authorList>
    </citation>
    <scope>NUCLEOTIDE SEQUENCE</scope>
    <source>
        <strain evidence="3">12Hb</strain>
    </source>
</reference>
<accession>A0A8S9Y5D6</accession>
<comment type="caution">
    <text evidence="3">The sequence shown here is derived from an EMBL/GenBank/DDBJ whole genome shotgun (WGS) entry which is preliminary data.</text>
</comment>
<keyword evidence="4" id="KW-1185">Reference proteome</keyword>
<evidence type="ECO:0000313" key="4">
    <source>
        <dbReference type="Proteomes" id="UP000466442"/>
    </source>
</evidence>
<dbReference type="EMBL" id="WIXP02000001">
    <property type="protein sequence ID" value="KAF6216467.1"/>
    <property type="molecule type" value="Genomic_DNA"/>
</dbReference>
<protein>
    <submittedName>
        <fullName evidence="3">Uncharacterized protein</fullName>
    </submittedName>
</protein>
<gene>
    <name evidence="3" type="ORF">GE061_000809</name>
</gene>
<feature type="coiled-coil region" evidence="1">
    <location>
        <begin position="86"/>
        <end position="127"/>
    </location>
</feature>
<evidence type="ECO:0000256" key="2">
    <source>
        <dbReference type="SAM" id="MobiDB-lite"/>
    </source>
</evidence>
<feature type="compositionally biased region" description="Low complexity" evidence="2">
    <location>
        <begin position="172"/>
        <end position="192"/>
    </location>
</feature>
<keyword evidence="1" id="KW-0175">Coiled coil</keyword>
<dbReference type="Proteomes" id="UP000466442">
    <property type="component" value="Linkage Group LG1"/>
</dbReference>
<dbReference type="AlphaFoldDB" id="A0A8S9Y5D6"/>
<evidence type="ECO:0000256" key="1">
    <source>
        <dbReference type="SAM" id="Coils"/>
    </source>
</evidence>
<feature type="region of interest" description="Disordered" evidence="2">
    <location>
        <begin position="168"/>
        <end position="201"/>
    </location>
</feature>
<name>A0A8S9Y5D6_APOLU</name>
<organism evidence="3 4">
    <name type="scientific">Apolygus lucorum</name>
    <name type="common">Small green plant bug</name>
    <name type="synonym">Lygocoris lucorum</name>
    <dbReference type="NCBI Taxonomy" id="248454"/>
    <lineage>
        <taxon>Eukaryota</taxon>
        <taxon>Metazoa</taxon>
        <taxon>Ecdysozoa</taxon>
        <taxon>Arthropoda</taxon>
        <taxon>Hexapoda</taxon>
        <taxon>Insecta</taxon>
        <taxon>Pterygota</taxon>
        <taxon>Neoptera</taxon>
        <taxon>Paraneoptera</taxon>
        <taxon>Hemiptera</taxon>
        <taxon>Heteroptera</taxon>
        <taxon>Panheteroptera</taxon>
        <taxon>Cimicomorpha</taxon>
        <taxon>Miridae</taxon>
        <taxon>Mirini</taxon>
        <taxon>Apolygus</taxon>
    </lineage>
</organism>